<reference evidence="2 3" key="1">
    <citation type="submission" date="2023-12" db="EMBL/GenBank/DDBJ databases">
        <title>Novel species of the genus Arcicella isolated from rivers.</title>
        <authorList>
            <person name="Lu H."/>
        </authorList>
    </citation>
    <scope>NUCLEOTIDE SEQUENCE [LARGE SCALE GENOMIC DNA]</scope>
    <source>
        <strain evidence="2 3">LMG 21963</strain>
    </source>
</reference>
<dbReference type="RefSeq" id="WP_323250735.1">
    <property type="nucleotide sequence ID" value="NZ_JAYFUL010000027.1"/>
</dbReference>
<keyword evidence="1" id="KW-1133">Transmembrane helix</keyword>
<accession>A0ABU5QQ62</accession>
<name>A0ABU5QQ62_9BACT</name>
<evidence type="ECO:0000313" key="3">
    <source>
        <dbReference type="Proteomes" id="UP001304671"/>
    </source>
</evidence>
<dbReference type="EMBL" id="JAYFUL010000027">
    <property type="protein sequence ID" value="MEA5259226.1"/>
    <property type="molecule type" value="Genomic_DNA"/>
</dbReference>
<evidence type="ECO:0000313" key="2">
    <source>
        <dbReference type="EMBL" id="MEA5259226.1"/>
    </source>
</evidence>
<organism evidence="2 3">
    <name type="scientific">Arcicella aquatica</name>
    <dbReference type="NCBI Taxonomy" id="217141"/>
    <lineage>
        <taxon>Bacteria</taxon>
        <taxon>Pseudomonadati</taxon>
        <taxon>Bacteroidota</taxon>
        <taxon>Cytophagia</taxon>
        <taxon>Cytophagales</taxon>
        <taxon>Flectobacillaceae</taxon>
        <taxon>Arcicella</taxon>
    </lineage>
</organism>
<dbReference type="Proteomes" id="UP001304671">
    <property type="component" value="Unassembled WGS sequence"/>
</dbReference>
<keyword evidence="3" id="KW-1185">Reference proteome</keyword>
<feature type="transmembrane region" description="Helical" evidence="1">
    <location>
        <begin position="26"/>
        <end position="48"/>
    </location>
</feature>
<sequence>MINLEKQLRGTGVCVAPRWYQFTDDLGIWVALFSFHFLILIAMFHLLINTITK</sequence>
<gene>
    <name evidence="2" type="ORF">VB264_15625</name>
</gene>
<keyword evidence="1" id="KW-0812">Transmembrane</keyword>
<evidence type="ECO:0000256" key="1">
    <source>
        <dbReference type="SAM" id="Phobius"/>
    </source>
</evidence>
<protein>
    <submittedName>
        <fullName evidence="2">Uncharacterized protein</fullName>
    </submittedName>
</protein>
<comment type="caution">
    <text evidence="2">The sequence shown here is derived from an EMBL/GenBank/DDBJ whole genome shotgun (WGS) entry which is preliminary data.</text>
</comment>
<keyword evidence="1" id="KW-0472">Membrane</keyword>
<proteinExistence type="predicted"/>